<dbReference type="SUPFAM" id="SSF46955">
    <property type="entry name" value="Putative DNA-binding domain"/>
    <property type="match status" value="1"/>
</dbReference>
<dbReference type="InterPro" id="IPR009061">
    <property type="entry name" value="DNA-bd_dom_put_sf"/>
</dbReference>
<sequence>MTLPRGETPGSIPDQGAAMDELLSIGRFSRMCWLSVKALRLYDETGLLSPAYVDPVTGYRYYTDEQAPVARAIAILRSLDMPLQDIKPIVTETDPDAVRALLDAHRIVLEQRIERHRHMLQRVENFIRKGAVMTYEITTRNTAPTDVIGLTFSTSPEAISTDAGPAYHRIYDALSRVDTIPAGPPRMVYHAMEDEEWTIEVCVPVPDGGPVPDGLTRRRMDGGRAARAVHVGPYNELGMAYREMEVWIGKQGLTPAALPYDVYLNDPAEVKDPAKYETEIVWPVR</sequence>
<dbReference type="GO" id="GO:0003677">
    <property type="term" value="F:DNA binding"/>
    <property type="evidence" value="ECO:0007669"/>
    <property type="project" value="UniProtKB-KW"/>
</dbReference>
<dbReference type="InterPro" id="IPR047057">
    <property type="entry name" value="MerR_fam"/>
</dbReference>
<dbReference type="AlphaFoldDB" id="A0A7K3LX70"/>
<reference evidence="3 4" key="1">
    <citation type="submission" date="2019-11" db="EMBL/GenBank/DDBJ databases">
        <authorList>
            <person name="Li X.-J."/>
            <person name="Feng X.-M."/>
        </authorList>
    </citation>
    <scope>NUCLEOTIDE SEQUENCE [LARGE SCALE GENOMIC DNA]</scope>
    <source>
        <strain evidence="3 4">XMNu-373</strain>
    </source>
</reference>
<proteinExistence type="predicted"/>
<evidence type="ECO:0000259" key="2">
    <source>
        <dbReference type="PROSITE" id="PS50937"/>
    </source>
</evidence>
<dbReference type="RefSeq" id="WP_162448306.1">
    <property type="nucleotide sequence ID" value="NZ_WLZY01000001.1"/>
</dbReference>
<evidence type="ECO:0000313" key="4">
    <source>
        <dbReference type="Proteomes" id="UP000460435"/>
    </source>
</evidence>
<dbReference type="SUPFAM" id="SSF55136">
    <property type="entry name" value="Probable bacterial effector-binding domain"/>
    <property type="match status" value="1"/>
</dbReference>
<dbReference type="SMART" id="SM00422">
    <property type="entry name" value="HTH_MERR"/>
    <property type="match status" value="1"/>
</dbReference>
<dbReference type="Gene3D" id="3.20.80.10">
    <property type="entry name" value="Regulatory factor, effector binding domain"/>
    <property type="match status" value="1"/>
</dbReference>
<feature type="domain" description="HTH merR-type" evidence="2">
    <location>
        <begin position="22"/>
        <end position="92"/>
    </location>
</feature>
<dbReference type="Pfam" id="PF13411">
    <property type="entry name" value="MerR_1"/>
    <property type="match status" value="1"/>
</dbReference>
<dbReference type="EMBL" id="WLZY01000001">
    <property type="protein sequence ID" value="NDL55611.1"/>
    <property type="molecule type" value="Genomic_DNA"/>
</dbReference>
<dbReference type="InterPro" id="IPR010499">
    <property type="entry name" value="AraC_E-bd"/>
</dbReference>
<evidence type="ECO:0000256" key="1">
    <source>
        <dbReference type="ARBA" id="ARBA00023125"/>
    </source>
</evidence>
<dbReference type="Pfam" id="PF06445">
    <property type="entry name" value="GyrI-like"/>
    <property type="match status" value="1"/>
</dbReference>
<dbReference type="PANTHER" id="PTHR30204">
    <property type="entry name" value="REDOX-CYCLING DRUG-SENSING TRANSCRIPTIONAL ACTIVATOR SOXR"/>
    <property type="match status" value="1"/>
</dbReference>
<dbReference type="GO" id="GO:0003700">
    <property type="term" value="F:DNA-binding transcription factor activity"/>
    <property type="evidence" value="ECO:0007669"/>
    <property type="project" value="InterPro"/>
</dbReference>
<keyword evidence="4" id="KW-1185">Reference proteome</keyword>
<accession>A0A7K3LX70</accession>
<dbReference type="Gene3D" id="1.10.1660.10">
    <property type="match status" value="1"/>
</dbReference>
<dbReference type="InterPro" id="IPR029442">
    <property type="entry name" value="GyrI-like"/>
</dbReference>
<evidence type="ECO:0000313" key="3">
    <source>
        <dbReference type="EMBL" id="NDL55611.1"/>
    </source>
</evidence>
<organism evidence="3 4">
    <name type="scientific">Phytoactinopolyspora mesophila</name>
    <dbReference type="NCBI Taxonomy" id="2650750"/>
    <lineage>
        <taxon>Bacteria</taxon>
        <taxon>Bacillati</taxon>
        <taxon>Actinomycetota</taxon>
        <taxon>Actinomycetes</taxon>
        <taxon>Jiangellales</taxon>
        <taxon>Jiangellaceae</taxon>
        <taxon>Phytoactinopolyspora</taxon>
    </lineage>
</organism>
<comment type="caution">
    <text evidence="3">The sequence shown here is derived from an EMBL/GenBank/DDBJ whole genome shotgun (WGS) entry which is preliminary data.</text>
</comment>
<dbReference type="CDD" id="cd01107">
    <property type="entry name" value="HTH_BmrR"/>
    <property type="match status" value="1"/>
</dbReference>
<keyword evidence="1" id="KW-0238">DNA-binding</keyword>
<dbReference type="PROSITE" id="PS50937">
    <property type="entry name" value="HTH_MERR_2"/>
    <property type="match status" value="1"/>
</dbReference>
<dbReference type="Proteomes" id="UP000460435">
    <property type="component" value="Unassembled WGS sequence"/>
</dbReference>
<dbReference type="InterPro" id="IPR000551">
    <property type="entry name" value="MerR-type_HTH_dom"/>
</dbReference>
<protein>
    <submittedName>
        <fullName evidence="3">MerR family transcriptional regulator</fullName>
    </submittedName>
</protein>
<name>A0A7K3LX70_9ACTN</name>
<gene>
    <name evidence="3" type="ORF">F7O44_00835</name>
</gene>
<dbReference type="SMART" id="SM00871">
    <property type="entry name" value="AraC_E_bind"/>
    <property type="match status" value="1"/>
</dbReference>
<dbReference type="InterPro" id="IPR011256">
    <property type="entry name" value="Reg_factor_effector_dom_sf"/>
</dbReference>
<dbReference type="PANTHER" id="PTHR30204:SF97">
    <property type="entry name" value="MERR FAMILY REGULATORY PROTEIN"/>
    <property type="match status" value="1"/>
</dbReference>